<feature type="non-terminal residue" evidence="2">
    <location>
        <position position="1"/>
    </location>
</feature>
<feature type="transmembrane region" description="Helical" evidence="1">
    <location>
        <begin position="120"/>
        <end position="138"/>
    </location>
</feature>
<accession>K1RSP6</accession>
<feature type="transmembrane region" description="Helical" evidence="1">
    <location>
        <begin position="150"/>
        <end position="170"/>
    </location>
</feature>
<keyword evidence="1" id="KW-0812">Transmembrane</keyword>
<protein>
    <submittedName>
        <fullName evidence="2">ABC transporter, permease permease</fullName>
    </submittedName>
</protein>
<keyword evidence="1" id="KW-1133">Transmembrane helix</keyword>
<sequence length="201" mass="23175">GSNYSMENLLQYYGLAEMTYEEAMNEYEKTIYDDKVSAAFARLFCDYMTRDLGLYPVFLVVIFWLKDRRNRMNELIDCKQIGTTKLITIRFLAMLAAVLLPIIILSFESLIPLIEFSAETGIAIDVFAFLKYIVWWLLPTAMIVTSSGMFLTILTSMPIAILVQFVWWFIDTSLTALSGDTKIFTLMIRHNLLRGSELIKQ</sequence>
<feature type="non-terminal residue" evidence="2">
    <location>
        <position position="201"/>
    </location>
</feature>
<gene>
    <name evidence="2" type="ORF">LEA_18868</name>
</gene>
<comment type="caution">
    <text evidence="2">The sequence shown here is derived from an EMBL/GenBank/DDBJ whole genome shotgun (WGS) entry which is preliminary data.</text>
</comment>
<dbReference type="EMBL" id="AJWY01012962">
    <property type="protein sequence ID" value="EKC48458.1"/>
    <property type="molecule type" value="Genomic_DNA"/>
</dbReference>
<organism evidence="2">
    <name type="scientific">human gut metagenome</name>
    <dbReference type="NCBI Taxonomy" id="408170"/>
    <lineage>
        <taxon>unclassified sequences</taxon>
        <taxon>metagenomes</taxon>
        <taxon>organismal metagenomes</taxon>
    </lineage>
</organism>
<dbReference type="AlphaFoldDB" id="K1RSP6"/>
<evidence type="ECO:0000313" key="2">
    <source>
        <dbReference type="EMBL" id="EKC48458.1"/>
    </source>
</evidence>
<feature type="transmembrane region" description="Helical" evidence="1">
    <location>
        <begin position="47"/>
        <end position="65"/>
    </location>
</feature>
<evidence type="ECO:0000256" key="1">
    <source>
        <dbReference type="SAM" id="Phobius"/>
    </source>
</evidence>
<name>K1RSP6_9ZZZZ</name>
<keyword evidence="1" id="KW-0472">Membrane</keyword>
<reference evidence="2" key="1">
    <citation type="journal article" date="2013" name="Environ. Microbiol.">
        <title>Microbiota from the distal guts of lean and obese adolescents exhibit partial functional redundancy besides clear differences in community structure.</title>
        <authorList>
            <person name="Ferrer M."/>
            <person name="Ruiz A."/>
            <person name="Lanza F."/>
            <person name="Haange S.B."/>
            <person name="Oberbach A."/>
            <person name="Till H."/>
            <person name="Bargiela R."/>
            <person name="Campoy C."/>
            <person name="Segura M.T."/>
            <person name="Richter M."/>
            <person name="von Bergen M."/>
            <person name="Seifert J."/>
            <person name="Suarez A."/>
        </authorList>
    </citation>
    <scope>NUCLEOTIDE SEQUENCE</scope>
</reference>
<proteinExistence type="predicted"/>
<feature type="transmembrane region" description="Helical" evidence="1">
    <location>
        <begin position="86"/>
        <end position="114"/>
    </location>
</feature>